<dbReference type="GO" id="GO:0006189">
    <property type="term" value="P:'de novo' IMP biosynthetic process"/>
    <property type="evidence" value="ECO:0007669"/>
    <property type="project" value="TreeGrafter"/>
</dbReference>
<dbReference type="Pfam" id="PF00551">
    <property type="entry name" value="Formyl_trans_N"/>
    <property type="match status" value="1"/>
</dbReference>
<dbReference type="Gene3D" id="3.40.50.170">
    <property type="entry name" value="Formyl transferase, N-terminal domain"/>
    <property type="match status" value="1"/>
</dbReference>
<evidence type="ECO:0000256" key="3">
    <source>
        <dbReference type="ARBA" id="ARBA00022679"/>
    </source>
</evidence>
<dbReference type="SUPFAM" id="SSF53328">
    <property type="entry name" value="Formyltransferase"/>
    <property type="match status" value="1"/>
</dbReference>
<evidence type="ECO:0000256" key="2">
    <source>
        <dbReference type="ARBA" id="ARBA00012254"/>
    </source>
</evidence>
<dbReference type="EMBL" id="CP046173">
    <property type="protein sequence ID" value="QIS23601.1"/>
    <property type="molecule type" value="Genomic_DNA"/>
</dbReference>
<comment type="pathway">
    <text evidence="1">Purine metabolism; IMP biosynthesis via de novo pathway; N(2)-formyl-N(1)-(5-phospho-D-ribosyl)glycinamide from N(1)-(5-phospho-D-ribosyl)glycinamide (10-formyl THF route): step 1/1.</text>
</comment>
<proteinExistence type="predicted"/>
<dbReference type="InterPro" id="IPR036477">
    <property type="entry name" value="Formyl_transf_N_sf"/>
</dbReference>
<dbReference type="PANTHER" id="PTHR43369:SF2">
    <property type="entry name" value="PHOSPHORIBOSYLGLYCINAMIDE FORMYLTRANSFERASE"/>
    <property type="match status" value="1"/>
</dbReference>
<dbReference type="InterPro" id="IPR002376">
    <property type="entry name" value="Formyl_transf_N"/>
</dbReference>
<keyword evidence="3" id="KW-0808">Transferase</keyword>
<evidence type="ECO:0000256" key="4">
    <source>
        <dbReference type="ARBA" id="ARBA00022755"/>
    </source>
</evidence>
<protein>
    <recommendedName>
        <fullName evidence="2">phosphoribosylglycinamide formyltransferase 1</fullName>
        <ecNumber evidence="2">2.1.2.2</ecNumber>
    </recommendedName>
</protein>
<organism evidence="6 7">
    <name type="scientific">Nocardia terpenica</name>
    <dbReference type="NCBI Taxonomy" id="455432"/>
    <lineage>
        <taxon>Bacteria</taxon>
        <taxon>Bacillati</taxon>
        <taxon>Actinomycetota</taxon>
        <taxon>Actinomycetes</taxon>
        <taxon>Mycobacteriales</taxon>
        <taxon>Nocardiaceae</taxon>
        <taxon>Nocardia</taxon>
    </lineage>
</organism>
<evidence type="ECO:0000259" key="5">
    <source>
        <dbReference type="Pfam" id="PF00551"/>
    </source>
</evidence>
<feature type="domain" description="Formyl transferase N-terminal" evidence="5">
    <location>
        <begin position="255"/>
        <end position="360"/>
    </location>
</feature>
<sequence length="409" mass="43477">MSVTTPDTGSRYRLQPELDGDFTTAQLRTSAAARRVSPITAPDAARQLAPLGVREADTGAALLAALETHPLARPPVYEHIGPVGAAQAEALACLAARWMSYRPGQHADLRAVNTACKILGALALCQRQRPDPLIGGYIATVAAQLEETISALAAQFRNRLPLPAPASLPPPNIEPLHARARARVAVLAPPNSRVAAELLAGLVARGLDAVLIAWQPPRPKTAIPPESHYASAWYPEPVPDIHRPPAPVPVERVHSWDQAAAVLARSADLTVLAGMPIVPGRVLAATRLGAVNAHNGALPAVRGMDAPGWAVLTGQPITCTVHTARSGVDTGEILATEPVPLSPTSTLKARTRTAQVRLLIAVAVHVAHSGQLPTLHPQQGVPVQYYRLHPHLKRHLDATMPLLRTRYRP</sequence>
<name>A0A6G9ZDW7_9NOCA</name>
<gene>
    <name evidence="6" type="ORF">F6W96_40380</name>
</gene>
<dbReference type="PANTHER" id="PTHR43369">
    <property type="entry name" value="PHOSPHORIBOSYLGLYCINAMIDE FORMYLTRANSFERASE"/>
    <property type="match status" value="1"/>
</dbReference>
<dbReference type="EC" id="2.1.2.2" evidence="2"/>
<dbReference type="GO" id="GO:0005829">
    <property type="term" value="C:cytosol"/>
    <property type="evidence" value="ECO:0007669"/>
    <property type="project" value="TreeGrafter"/>
</dbReference>
<evidence type="ECO:0000256" key="1">
    <source>
        <dbReference type="ARBA" id="ARBA00005054"/>
    </source>
</evidence>
<dbReference type="Proteomes" id="UP000500953">
    <property type="component" value="Chromosome"/>
</dbReference>
<accession>A0A6G9ZDW7</accession>
<dbReference type="AlphaFoldDB" id="A0A6G9ZDW7"/>
<keyword evidence="4" id="KW-0658">Purine biosynthesis</keyword>
<evidence type="ECO:0000313" key="6">
    <source>
        <dbReference type="EMBL" id="QIS23601.1"/>
    </source>
</evidence>
<evidence type="ECO:0000313" key="7">
    <source>
        <dbReference type="Proteomes" id="UP000500953"/>
    </source>
</evidence>
<reference evidence="6 7" key="1">
    <citation type="journal article" date="2019" name="ACS Chem. Biol.">
        <title>Identification and Mobilization of a Cryptic Antibiotic Biosynthesis Gene Locus from a Human-Pathogenic Nocardia Isolate.</title>
        <authorList>
            <person name="Herisse M."/>
            <person name="Ishida K."/>
            <person name="Porter J.L."/>
            <person name="Howden B."/>
            <person name="Hertweck C."/>
            <person name="Stinear T.P."/>
            <person name="Pidot S.J."/>
        </authorList>
    </citation>
    <scope>NUCLEOTIDE SEQUENCE [LARGE SCALE GENOMIC DNA]</scope>
    <source>
        <strain evidence="6 7">AUSMDU00012715</strain>
    </source>
</reference>
<dbReference type="GO" id="GO:0004644">
    <property type="term" value="F:phosphoribosylglycinamide formyltransferase activity"/>
    <property type="evidence" value="ECO:0007669"/>
    <property type="project" value="UniProtKB-EC"/>
</dbReference>